<evidence type="ECO:0000313" key="1">
    <source>
        <dbReference type="EMBL" id="MDG6894129.1"/>
    </source>
</evidence>
<name>A0A9X4PAK3_9PAST</name>
<reference evidence="1" key="1">
    <citation type="submission" date="2016-03" db="EMBL/GenBank/DDBJ databases">
        <title>Co-evolution between Pasteurellaceae and their hosts.</title>
        <authorList>
            <person name="Hansen M.J."/>
            <person name="Bojesen A.M."/>
            <person name="Planet P."/>
        </authorList>
    </citation>
    <scope>NUCLEOTIDE SEQUENCE</scope>
    <source>
        <strain evidence="1">146/S8/89</strain>
    </source>
</reference>
<proteinExistence type="predicted"/>
<sequence>MTTEVQRDQKNIIKNDRTLNVGGQQFTQIDRGRQTQITTGNEVKNVLAGSSAETISLLKSVIAKQIFHYGQEEIKLEVGKQTSLIMDNEKLLLRFAQNSILIDAEGIWLNGIRIGLQEKEVQYQNIQPSENEHIRFKLQDDKTNYAINKREFAILTKNNRLITGNTNDKGETQKLVENELFESQTYFFPQMEISITENEK</sequence>
<evidence type="ECO:0000313" key="2">
    <source>
        <dbReference type="Proteomes" id="UP001155500"/>
    </source>
</evidence>
<comment type="caution">
    <text evidence="1">The sequence shown here is derived from an EMBL/GenBank/DDBJ whole genome shotgun (WGS) entry which is preliminary data.</text>
</comment>
<accession>A0A9X4PAK3</accession>
<dbReference type="Proteomes" id="UP001155500">
    <property type="component" value="Unassembled WGS sequence"/>
</dbReference>
<organism evidence="1 2">
    <name type="scientific">Volucribacter amazonae</name>
    <dbReference type="NCBI Taxonomy" id="256731"/>
    <lineage>
        <taxon>Bacteria</taxon>
        <taxon>Pseudomonadati</taxon>
        <taxon>Pseudomonadota</taxon>
        <taxon>Gammaproteobacteria</taxon>
        <taxon>Pasteurellales</taxon>
        <taxon>Pasteurellaceae</taxon>
        <taxon>Volucribacter</taxon>
    </lineage>
</organism>
<gene>
    <name evidence="1" type="ORF">A6A20_00420</name>
</gene>
<protein>
    <submittedName>
        <fullName evidence="1">Uncharacterized protein</fullName>
    </submittedName>
</protein>
<dbReference type="AlphaFoldDB" id="A0A9X4PAK3"/>
<keyword evidence="2" id="KW-1185">Reference proteome</keyword>
<dbReference type="EMBL" id="LWID01000001">
    <property type="protein sequence ID" value="MDG6894129.1"/>
    <property type="molecule type" value="Genomic_DNA"/>
</dbReference>